<dbReference type="Pfam" id="PF06271">
    <property type="entry name" value="RDD"/>
    <property type="match status" value="1"/>
</dbReference>
<name>A0ABN6ZFH4_9BACE</name>
<keyword evidence="2 5" id="KW-0812">Transmembrane</keyword>
<evidence type="ECO:0000259" key="6">
    <source>
        <dbReference type="Pfam" id="PF06271"/>
    </source>
</evidence>
<protein>
    <submittedName>
        <fullName evidence="7">RDD family protein</fullName>
    </submittedName>
</protein>
<dbReference type="PANTHER" id="PTHR38480:SF1">
    <property type="entry name" value="SLR0254 PROTEIN"/>
    <property type="match status" value="1"/>
</dbReference>
<evidence type="ECO:0000313" key="8">
    <source>
        <dbReference type="Proteomes" id="UP001496674"/>
    </source>
</evidence>
<accession>A0ABN6ZFH4</accession>
<proteinExistence type="predicted"/>
<dbReference type="RefSeq" id="WP_353331682.1">
    <property type="nucleotide sequence ID" value="NZ_AP028055.1"/>
</dbReference>
<dbReference type="InterPro" id="IPR010432">
    <property type="entry name" value="RDD"/>
</dbReference>
<feature type="transmembrane region" description="Helical" evidence="5">
    <location>
        <begin position="59"/>
        <end position="79"/>
    </location>
</feature>
<keyword evidence="8" id="KW-1185">Reference proteome</keyword>
<reference evidence="7 8" key="1">
    <citation type="submission" date="2023-04" db="EMBL/GenBank/DDBJ databases">
        <title>Draft genome sequence of acteroides sedimenti strain YN3PY1.</title>
        <authorList>
            <person name="Yoshida N."/>
        </authorList>
    </citation>
    <scope>NUCLEOTIDE SEQUENCE [LARGE SCALE GENOMIC DNA]</scope>
    <source>
        <strain evidence="7 8">YN3PY1</strain>
    </source>
</reference>
<feature type="transmembrane region" description="Helical" evidence="5">
    <location>
        <begin position="25"/>
        <end position="47"/>
    </location>
</feature>
<evidence type="ECO:0000256" key="4">
    <source>
        <dbReference type="ARBA" id="ARBA00023136"/>
    </source>
</evidence>
<dbReference type="Proteomes" id="UP001496674">
    <property type="component" value="Chromosome"/>
</dbReference>
<comment type="subcellular location">
    <subcellularLocation>
        <location evidence="1">Membrane</location>
        <topology evidence="1">Multi-pass membrane protein</topology>
    </subcellularLocation>
</comment>
<keyword evidence="3 5" id="KW-1133">Transmembrane helix</keyword>
<feature type="transmembrane region" description="Helical" evidence="5">
    <location>
        <begin position="108"/>
        <end position="131"/>
    </location>
</feature>
<evidence type="ECO:0000256" key="3">
    <source>
        <dbReference type="ARBA" id="ARBA00022989"/>
    </source>
</evidence>
<sequence length="241" mass="27488">MADTSIITGQYVRINQTPASAGERILAQVIDSVIIFLYVLFFVFFLPRVHFFSSDESQVIFFILIVLPVFFYSLAFEIFNNGQSIGKKLLNIRVVMADGSTPTLSAYLLRWILFPIDLPITGGLGLVSILVTKNSQRLGDLAAGTMVVRLNNYRKIQVSLDEYSHLDINYRPVFPHAGDLSLEQINVIEKTLNNYGKERYNHITLLSSKIKKILQVTPEMSDEKFLKTLIKDYQYYAYVDI</sequence>
<evidence type="ECO:0000256" key="2">
    <source>
        <dbReference type="ARBA" id="ARBA00022692"/>
    </source>
</evidence>
<keyword evidence="4 5" id="KW-0472">Membrane</keyword>
<feature type="domain" description="RDD" evidence="6">
    <location>
        <begin position="19"/>
        <end position="144"/>
    </location>
</feature>
<dbReference type="PANTHER" id="PTHR38480">
    <property type="entry name" value="SLR0254 PROTEIN"/>
    <property type="match status" value="1"/>
</dbReference>
<dbReference type="EMBL" id="AP028055">
    <property type="protein sequence ID" value="BEH00382.1"/>
    <property type="molecule type" value="Genomic_DNA"/>
</dbReference>
<gene>
    <name evidence="7" type="ORF">BSYN_26460</name>
</gene>
<organism evidence="7 8">
    <name type="scientific">Bacteroides sedimenti</name>
    <dbReference type="NCBI Taxonomy" id="2136147"/>
    <lineage>
        <taxon>Bacteria</taxon>
        <taxon>Pseudomonadati</taxon>
        <taxon>Bacteroidota</taxon>
        <taxon>Bacteroidia</taxon>
        <taxon>Bacteroidales</taxon>
        <taxon>Bacteroidaceae</taxon>
        <taxon>Bacteroides</taxon>
    </lineage>
</organism>
<evidence type="ECO:0000313" key="7">
    <source>
        <dbReference type="EMBL" id="BEH00382.1"/>
    </source>
</evidence>
<evidence type="ECO:0000256" key="5">
    <source>
        <dbReference type="SAM" id="Phobius"/>
    </source>
</evidence>
<evidence type="ECO:0000256" key="1">
    <source>
        <dbReference type="ARBA" id="ARBA00004141"/>
    </source>
</evidence>